<reference evidence="2 3" key="1">
    <citation type="submission" date="2021-05" db="EMBL/GenBank/DDBJ databases">
        <title>Bacteria Genome sequencing.</title>
        <authorList>
            <person name="Takabe Y."/>
            <person name="Nakajima Y."/>
            <person name="Suzuki S."/>
            <person name="Shiozaki T."/>
        </authorList>
    </citation>
    <scope>NUCLEOTIDE SEQUENCE [LARGE SCALE GENOMIC DNA]</scope>
    <source>
        <strain evidence="2 3">AI_62</strain>
    </source>
</reference>
<name>A0ABQ4NH20_9RHOB</name>
<keyword evidence="3" id="KW-1185">Reference proteome</keyword>
<accession>A0ABQ4NH20</accession>
<evidence type="ECO:0000313" key="3">
    <source>
        <dbReference type="Proteomes" id="UP000786693"/>
    </source>
</evidence>
<evidence type="ECO:0000313" key="2">
    <source>
        <dbReference type="EMBL" id="GIT93727.1"/>
    </source>
</evidence>
<sequence>MAGTPAQNGNSAAGNSDFTRRAETLAKAMMWGTPVANDDNKSPQAHLAMKARMKGGPRNTVTSLQVQARMWTTPQAHDVSPRGSGQIPTAAAGNACLATDAQQFPTPASRDHRSPNTTPFKTRGGENKGERLPNFIAHSFTHPAPKPTTFGRLSFETRRNLLRLLAEAGFFKRPKRIGRPYSEPTRRNPRDAARAHWRRYRSYERWEHRRRTWMARRLNVLFVEWLMGWPPGHALCDCSATAFAHWSQAMRGALCQQPTALAAWIWKPPVPKPAPKQGSLF</sequence>
<dbReference type="EMBL" id="BPFH01000001">
    <property type="protein sequence ID" value="GIT93727.1"/>
    <property type="molecule type" value="Genomic_DNA"/>
</dbReference>
<protein>
    <submittedName>
        <fullName evidence="2">Uncharacterized protein</fullName>
    </submittedName>
</protein>
<dbReference type="RefSeq" id="WP_255576089.1">
    <property type="nucleotide sequence ID" value="NZ_BPFH01000001.1"/>
</dbReference>
<comment type="caution">
    <text evidence="2">The sequence shown here is derived from an EMBL/GenBank/DDBJ whole genome shotgun (WGS) entry which is preliminary data.</text>
</comment>
<feature type="region of interest" description="Disordered" evidence="1">
    <location>
        <begin position="104"/>
        <end position="130"/>
    </location>
</feature>
<gene>
    <name evidence="2" type="ORF">JANAI62_03500</name>
</gene>
<dbReference type="Proteomes" id="UP000786693">
    <property type="component" value="Unassembled WGS sequence"/>
</dbReference>
<organism evidence="2 3">
    <name type="scientific">Jannaschia pagri</name>
    <dbReference type="NCBI Taxonomy" id="2829797"/>
    <lineage>
        <taxon>Bacteria</taxon>
        <taxon>Pseudomonadati</taxon>
        <taxon>Pseudomonadota</taxon>
        <taxon>Alphaproteobacteria</taxon>
        <taxon>Rhodobacterales</taxon>
        <taxon>Roseobacteraceae</taxon>
        <taxon>Jannaschia</taxon>
    </lineage>
</organism>
<proteinExistence type="predicted"/>
<evidence type="ECO:0000256" key="1">
    <source>
        <dbReference type="SAM" id="MobiDB-lite"/>
    </source>
</evidence>